<evidence type="ECO:0000313" key="4">
    <source>
        <dbReference type="Proteomes" id="UP000736164"/>
    </source>
</evidence>
<sequence length="291" mass="32324">HRYHFVSKRRTWTGARAYCRGQYTDMATVSGPADLEQLLATVELVTGFAWSGLYYVWDLWQWSLGGATSTARGEPNNYGGKENCMAMISSGLWADRSCTFTRYSVCYQGGEGGADQYFLVAQSKNWTEAQTFCREHYTDLTRVRSQSENELVRVTAGGREVWIGLFTNPWKWSDGDVSTFRPWYEGEPSNYGGIESCGTVNLQGSARGSWNDYYCNTTYAFFCYSGKLLRGHFNSLIGVNLRGTSPALRSLRPLVQFALVVAQSRSQGALGVVVSIAASYCLSSGFSLHGV</sequence>
<keyword evidence="1" id="KW-1015">Disulfide bond</keyword>
<evidence type="ECO:0000259" key="2">
    <source>
        <dbReference type="PROSITE" id="PS50041"/>
    </source>
</evidence>
<name>A0A8J7TGJ2_ATRSP</name>
<dbReference type="InterPro" id="IPR001304">
    <property type="entry name" value="C-type_lectin-like"/>
</dbReference>
<organism evidence="3 4">
    <name type="scientific">Atractosteus spatula</name>
    <name type="common">Alligator gar</name>
    <name type="synonym">Lepisosteus spatula</name>
    <dbReference type="NCBI Taxonomy" id="7917"/>
    <lineage>
        <taxon>Eukaryota</taxon>
        <taxon>Metazoa</taxon>
        <taxon>Chordata</taxon>
        <taxon>Craniata</taxon>
        <taxon>Vertebrata</taxon>
        <taxon>Euteleostomi</taxon>
        <taxon>Actinopterygii</taxon>
        <taxon>Neopterygii</taxon>
        <taxon>Holostei</taxon>
        <taxon>Semionotiformes</taxon>
        <taxon>Lepisosteidae</taxon>
        <taxon>Atractosteus</taxon>
    </lineage>
</organism>
<dbReference type="SMART" id="SM00034">
    <property type="entry name" value="CLECT"/>
    <property type="match status" value="2"/>
</dbReference>
<evidence type="ECO:0000256" key="1">
    <source>
        <dbReference type="ARBA" id="ARBA00023157"/>
    </source>
</evidence>
<dbReference type="AlphaFoldDB" id="A0A8J7TGJ2"/>
<feature type="domain" description="C-type lectin" evidence="2">
    <location>
        <begin position="1"/>
        <end position="107"/>
    </location>
</feature>
<dbReference type="Pfam" id="PF00059">
    <property type="entry name" value="Lectin_C"/>
    <property type="match status" value="2"/>
</dbReference>
<feature type="non-terminal residue" evidence="3">
    <location>
        <position position="291"/>
    </location>
</feature>
<dbReference type="Proteomes" id="UP000736164">
    <property type="component" value="Unassembled WGS sequence"/>
</dbReference>
<dbReference type="PANTHER" id="PTHR45784">
    <property type="entry name" value="C-TYPE LECTIN DOMAIN FAMILY 20 MEMBER A-RELATED"/>
    <property type="match status" value="1"/>
</dbReference>
<evidence type="ECO:0000313" key="3">
    <source>
        <dbReference type="EMBL" id="MBN3322744.1"/>
    </source>
</evidence>
<gene>
    <name evidence="3" type="primary">Cd207_0</name>
    <name evidence="3" type="ORF">GTO95_0003292</name>
</gene>
<dbReference type="InterPro" id="IPR018378">
    <property type="entry name" value="C-type_lectin_CS"/>
</dbReference>
<dbReference type="EMBL" id="JAAWVO010061057">
    <property type="protein sequence ID" value="MBN3322744.1"/>
    <property type="molecule type" value="Genomic_DNA"/>
</dbReference>
<protein>
    <submittedName>
        <fullName evidence="3">CLC4K protein</fullName>
    </submittedName>
</protein>
<dbReference type="InterPro" id="IPR016186">
    <property type="entry name" value="C-type_lectin-like/link_sf"/>
</dbReference>
<comment type="caution">
    <text evidence="3">The sequence shown here is derived from an EMBL/GenBank/DDBJ whole genome shotgun (WGS) entry which is preliminary data.</text>
</comment>
<reference evidence="3" key="1">
    <citation type="journal article" date="2021" name="Cell">
        <title>Tracing the genetic footprints of vertebrate landing in non-teleost ray-finned fishes.</title>
        <authorList>
            <person name="Bi X."/>
            <person name="Wang K."/>
            <person name="Yang L."/>
            <person name="Pan H."/>
            <person name="Jiang H."/>
            <person name="Wei Q."/>
            <person name="Fang M."/>
            <person name="Yu H."/>
            <person name="Zhu C."/>
            <person name="Cai Y."/>
            <person name="He Y."/>
            <person name="Gan X."/>
            <person name="Zeng H."/>
            <person name="Yu D."/>
            <person name="Zhu Y."/>
            <person name="Jiang H."/>
            <person name="Qiu Q."/>
            <person name="Yang H."/>
            <person name="Zhang Y.E."/>
            <person name="Wang W."/>
            <person name="Zhu M."/>
            <person name="He S."/>
            <person name="Zhang G."/>
        </authorList>
    </citation>
    <scope>NUCLEOTIDE SEQUENCE</scope>
    <source>
        <strain evidence="3">Allg_001</strain>
    </source>
</reference>
<keyword evidence="4" id="KW-1185">Reference proteome</keyword>
<accession>A0A8J7TGJ2</accession>
<feature type="non-terminal residue" evidence="3">
    <location>
        <position position="1"/>
    </location>
</feature>
<dbReference type="Gene3D" id="3.10.100.10">
    <property type="entry name" value="Mannose-Binding Protein A, subunit A"/>
    <property type="match status" value="2"/>
</dbReference>
<dbReference type="InterPro" id="IPR016187">
    <property type="entry name" value="CTDL_fold"/>
</dbReference>
<proteinExistence type="predicted"/>
<dbReference type="PROSITE" id="PS00615">
    <property type="entry name" value="C_TYPE_LECTIN_1"/>
    <property type="match status" value="1"/>
</dbReference>
<dbReference type="PANTHER" id="PTHR45784:SF5">
    <property type="entry name" value="C-TYPE LECTIN DOMAIN FAMILY 20 MEMBER A-RELATED"/>
    <property type="match status" value="1"/>
</dbReference>
<dbReference type="PROSITE" id="PS50041">
    <property type="entry name" value="C_TYPE_LECTIN_2"/>
    <property type="match status" value="2"/>
</dbReference>
<feature type="domain" description="C-type lectin" evidence="2">
    <location>
        <begin position="117"/>
        <end position="224"/>
    </location>
</feature>
<dbReference type="SUPFAM" id="SSF56436">
    <property type="entry name" value="C-type lectin-like"/>
    <property type="match status" value="2"/>
</dbReference>